<dbReference type="InterPro" id="IPR024078">
    <property type="entry name" value="LmbE-like_dom_sf"/>
</dbReference>
<evidence type="ECO:0000313" key="2">
    <source>
        <dbReference type="Proteomes" id="UP000319976"/>
    </source>
</evidence>
<keyword evidence="2" id="KW-1185">Reference proteome</keyword>
<sequence>MTVEELPEPLDVIVVGAHPDDVEIACGGTLAMLVKQGYRVGIVDLTDGEPTPASPGPEVRLAEAAEAARILGVHERIILPLTNRRLFDAFEPRVELAKVFRRFRPKVVLGISGKTPMASPDHWQASQITDAAVFYSRLTKWDDKFDHLPVHTVKKQLWYPLGPHAMELEKGNGRFVVDISETFELKLKSVRAYQTQFPPHKERVFRMVEGINSFLGSSAGFEYGEMFLTTTMLGTNDFMKTVLP</sequence>
<protein>
    <submittedName>
        <fullName evidence="1">Mycothiol S-conjugate amidase</fullName>
        <ecNumber evidence="1">3.5.1.115</ecNumber>
    </submittedName>
</protein>
<dbReference type="EMBL" id="CP036316">
    <property type="protein sequence ID" value="QDT64393.1"/>
    <property type="molecule type" value="Genomic_DNA"/>
</dbReference>
<dbReference type="InterPro" id="IPR003737">
    <property type="entry name" value="GlcNAc_PI_deacetylase-related"/>
</dbReference>
<dbReference type="EC" id="3.5.1.115" evidence="1"/>
<name>A0A517T7P2_9PLAN</name>
<dbReference type="OrthoDB" id="9815144at2"/>
<dbReference type="SUPFAM" id="SSF102588">
    <property type="entry name" value="LmbE-like"/>
    <property type="match status" value="1"/>
</dbReference>
<organism evidence="1 2">
    <name type="scientific">Calycomorphotria hydatis</name>
    <dbReference type="NCBI Taxonomy" id="2528027"/>
    <lineage>
        <taxon>Bacteria</taxon>
        <taxon>Pseudomonadati</taxon>
        <taxon>Planctomycetota</taxon>
        <taxon>Planctomycetia</taxon>
        <taxon>Planctomycetales</taxon>
        <taxon>Planctomycetaceae</taxon>
        <taxon>Calycomorphotria</taxon>
    </lineage>
</organism>
<evidence type="ECO:0000313" key="1">
    <source>
        <dbReference type="EMBL" id="QDT64393.1"/>
    </source>
</evidence>
<dbReference type="Proteomes" id="UP000319976">
    <property type="component" value="Chromosome"/>
</dbReference>
<dbReference type="GO" id="GO:0016811">
    <property type="term" value="F:hydrolase activity, acting on carbon-nitrogen (but not peptide) bonds, in linear amides"/>
    <property type="evidence" value="ECO:0007669"/>
    <property type="project" value="TreeGrafter"/>
</dbReference>
<dbReference type="Gene3D" id="3.40.50.10320">
    <property type="entry name" value="LmbE-like"/>
    <property type="match status" value="1"/>
</dbReference>
<gene>
    <name evidence="1" type="primary">mca</name>
    <name evidence="1" type="ORF">V22_16270</name>
</gene>
<dbReference type="PANTHER" id="PTHR12993:SF30">
    <property type="entry name" value="N-ACETYL-ALPHA-D-GLUCOSAMINYL L-MALATE DEACETYLASE 1"/>
    <property type="match status" value="1"/>
</dbReference>
<dbReference type="Pfam" id="PF02585">
    <property type="entry name" value="PIG-L"/>
    <property type="match status" value="1"/>
</dbReference>
<dbReference type="AlphaFoldDB" id="A0A517T7P2"/>
<dbReference type="KEGG" id="chya:V22_16270"/>
<proteinExistence type="predicted"/>
<keyword evidence="1" id="KW-0378">Hydrolase</keyword>
<dbReference type="PANTHER" id="PTHR12993">
    <property type="entry name" value="N-ACETYLGLUCOSAMINYL-PHOSPHATIDYLINOSITOL DE-N-ACETYLASE-RELATED"/>
    <property type="match status" value="1"/>
</dbReference>
<accession>A0A517T7P2</accession>
<reference evidence="1 2" key="1">
    <citation type="submission" date="2019-02" db="EMBL/GenBank/DDBJ databases">
        <title>Deep-cultivation of Planctomycetes and their phenomic and genomic characterization uncovers novel biology.</title>
        <authorList>
            <person name="Wiegand S."/>
            <person name="Jogler M."/>
            <person name="Boedeker C."/>
            <person name="Pinto D."/>
            <person name="Vollmers J."/>
            <person name="Rivas-Marin E."/>
            <person name="Kohn T."/>
            <person name="Peeters S.H."/>
            <person name="Heuer A."/>
            <person name="Rast P."/>
            <person name="Oberbeckmann S."/>
            <person name="Bunk B."/>
            <person name="Jeske O."/>
            <person name="Meyerdierks A."/>
            <person name="Storesund J.E."/>
            <person name="Kallscheuer N."/>
            <person name="Luecker S."/>
            <person name="Lage O.M."/>
            <person name="Pohl T."/>
            <person name="Merkel B.J."/>
            <person name="Hornburger P."/>
            <person name="Mueller R.-W."/>
            <person name="Bruemmer F."/>
            <person name="Labrenz M."/>
            <person name="Spormann A.M."/>
            <person name="Op den Camp H."/>
            <person name="Overmann J."/>
            <person name="Amann R."/>
            <person name="Jetten M.S.M."/>
            <person name="Mascher T."/>
            <person name="Medema M.H."/>
            <person name="Devos D.P."/>
            <person name="Kaster A.-K."/>
            <person name="Ovreas L."/>
            <person name="Rohde M."/>
            <person name="Galperin M.Y."/>
            <person name="Jogler C."/>
        </authorList>
    </citation>
    <scope>NUCLEOTIDE SEQUENCE [LARGE SCALE GENOMIC DNA]</scope>
    <source>
        <strain evidence="1 2">V22</strain>
    </source>
</reference>
<dbReference type="RefSeq" id="WP_145261518.1">
    <property type="nucleotide sequence ID" value="NZ_CP036316.1"/>
</dbReference>